<dbReference type="PANTHER" id="PTHR46487">
    <property type="entry name" value="DNA REPAIR PROTEIN XRCC3"/>
    <property type="match status" value="1"/>
</dbReference>
<dbReference type="GO" id="GO:0090656">
    <property type="term" value="P:t-circle formation"/>
    <property type="evidence" value="ECO:0007669"/>
    <property type="project" value="TreeGrafter"/>
</dbReference>
<dbReference type="InterPro" id="IPR047348">
    <property type="entry name" value="XRCC3-like_C"/>
</dbReference>
<dbReference type="PDB" id="8GJA">
    <property type="method" value="X-ray"/>
    <property type="resolution" value="2.60 A"/>
    <property type="chains" value="B/D/F=1-347"/>
</dbReference>
<keyword evidence="3 12" id="KW-0547">Nucleotide-binding</keyword>
<feature type="binding site" evidence="12">
    <location>
        <position position="111"/>
    </location>
    <ligand>
        <name>ADP</name>
        <dbReference type="ChEBI" id="CHEBI:456216"/>
        <label>1</label>
    </ligand>
</feature>
<reference evidence="12" key="1">
    <citation type="journal article" date="2023" name="Nat. Commun.">
        <title>RAD51C-XRCC3 structure and cancer patient mutations define DNA replication roles.</title>
        <authorList>
            <person name="Longo M.A."/>
            <person name="Roy S."/>
            <person name="Chen Y."/>
            <person name="Tomaszowski K.H."/>
            <person name="Arvai A.S."/>
            <person name="Pepper J.T."/>
            <person name="Boisvert R.A."/>
            <person name="Kunnimalaiyaan S."/>
            <person name="Keshvani C."/>
            <person name="Schild D."/>
            <person name="Bacolla A."/>
            <person name="Williams G.J."/>
            <person name="Tainer J.A."/>
            <person name="Schlacher K."/>
        </authorList>
    </citation>
    <scope>X-RAY CRYSTALLOGRAPHY (2.60 ANGSTROMS) IN COMPLEX WITH ADP</scope>
</reference>
<feature type="binding site" evidence="12">
    <location>
        <position position="112"/>
    </location>
    <ligand>
        <name>ADP</name>
        <dbReference type="ChEBI" id="CHEBI:456216"/>
        <label>1</label>
    </ligand>
</feature>
<evidence type="ECO:0000259" key="10">
    <source>
        <dbReference type="PROSITE" id="PS50162"/>
    </source>
</evidence>
<organism evidence="11">
    <name type="scientific">Alvinella pompejana</name>
    <dbReference type="NCBI Taxonomy" id="6376"/>
    <lineage>
        <taxon>Eukaryota</taxon>
        <taxon>Metazoa</taxon>
        <taxon>Spiralia</taxon>
        <taxon>Lophotrochozoa</taxon>
        <taxon>Annelida</taxon>
        <taxon>Polychaeta</taxon>
        <taxon>Sedentaria</taxon>
        <taxon>Canalipalpata</taxon>
        <taxon>Terebellida</taxon>
        <taxon>Terebelliformia</taxon>
        <taxon>Alvinellidae</taxon>
        <taxon>Alvinella</taxon>
    </lineage>
</organism>
<feature type="binding site" evidence="12">
    <location>
        <position position="315"/>
    </location>
    <ligand>
        <name>ADP</name>
        <dbReference type="ChEBI" id="CHEBI:456216"/>
        <label>1</label>
    </ligand>
</feature>
<feature type="binding site" evidence="12">
    <location>
        <position position="324"/>
    </location>
    <ligand>
        <name>ADP</name>
        <dbReference type="ChEBI" id="CHEBI:456216"/>
        <label>2</label>
    </ligand>
</feature>
<keyword evidence="6" id="KW-0238">DNA-binding</keyword>
<feature type="binding site" evidence="12">
    <location>
        <position position="290"/>
    </location>
    <ligand>
        <name>ADP</name>
        <dbReference type="ChEBI" id="CHEBI:456216"/>
        <label>1</label>
    </ligand>
</feature>
<evidence type="ECO:0000256" key="4">
    <source>
        <dbReference type="ARBA" id="ARBA00022763"/>
    </source>
</evidence>
<dbReference type="SUPFAM" id="SSF52540">
    <property type="entry name" value="P-loop containing nucleoside triphosphate hydrolases"/>
    <property type="match status" value="1"/>
</dbReference>
<evidence type="ECO:0007829" key="12">
    <source>
        <dbReference type="PDB" id="8GJA"/>
    </source>
</evidence>
<keyword evidence="4" id="KW-0227">DNA damage</keyword>
<evidence type="ECO:0000256" key="5">
    <source>
        <dbReference type="ARBA" id="ARBA00022840"/>
    </source>
</evidence>
<dbReference type="InterPro" id="IPR013632">
    <property type="entry name" value="Rad51_C"/>
</dbReference>
<keyword evidence="12" id="KW-0002">3D-structure</keyword>
<dbReference type="InterPro" id="IPR016467">
    <property type="entry name" value="DNA_recomb/repair_RecA-like"/>
</dbReference>
<keyword evidence="7" id="KW-0233">DNA recombination</keyword>
<dbReference type="GO" id="GO:0033065">
    <property type="term" value="C:Rad51C-XRCC3 complex"/>
    <property type="evidence" value="ECO:0007669"/>
    <property type="project" value="TreeGrafter"/>
</dbReference>
<dbReference type="InterPro" id="IPR020588">
    <property type="entry name" value="RecA_ATP-bd"/>
</dbReference>
<evidence type="ECO:0000256" key="3">
    <source>
        <dbReference type="ARBA" id="ARBA00022741"/>
    </source>
</evidence>
<feature type="binding site" evidence="12">
    <location>
        <position position="113"/>
    </location>
    <ligand>
        <name>ADP</name>
        <dbReference type="ChEBI" id="CHEBI:456216"/>
        <label>1</label>
    </ligand>
</feature>
<evidence type="ECO:0000256" key="1">
    <source>
        <dbReference type="ARBA" id="ARBA00004123"/>
    </source>
</evidence>
<dbReference type="AlphaFoldDB" id="A0AAJ6N6A7"/>
<dbReference type="InterPro" id="IPR058766">
    <property type="entry name" value="HHH_XRCC3_RAD51B"/>
</dbReference>
<protein>
    <submittedName>
        <fullName evidence="11">Xrcc3</fullName>
    </submittedName>
</protein>
<comment type="subcellular location">
    <subcellularLocation>
        <location evidence="1">Nucleus</location>
    </subcellularLocation>
</comment>
<evidence type="ECO:0000256" key="2">
    <source>
        <dbReference type="ARBA" id="ARBA00007095"/>
    </source>
</evidence>
<dbReference type="GO" id="GO:0005524">
    <property type="term" value="F:ATP binding"/>
    <property type="evidence" value="ECO:0007669"/>
    <property type="project" value="UniProtKB-KW"/>
</dbReference>
<dbReference type="GO" id="GO:0140664">
    <property type="term" value="F:ATP-dependent DNA damage sensor activity"/>
    <property type="evidence" value="ECO:0007669"/>
    <property type="project" value="InterPro"/>
</dbReference>
<sequence length="347" mass="38973">MDELDLNPRIIYSIKKAHLHDYGTILSLSAADIQRMTRLSASDVHQLQKTVAERIRRTPHTTAFHLHRRSGPAELNRDHLTTGCQQLDSFLRGGILTRTLTEIAGESASGKTQLCMQLCLTVQLPEQMGGLGGGAVYICTEDVFPNKRLVQMISQLKQRAHDVKVKDICFTDNIFIEHAAELDDLHYCVSKKVPVLLAQRHVKLIIIDSIAALFRCEHDSQSLQERARLMQLIASKLLQLANQFNVPAICVNQVSDVVEQHPSLLHQRKVIPTLGISWANHVTVRLMLMRTNYKLPVQQKNIEGDVIGSLDVQIRTMEVLFAPHLPNSLCRFIVDQDGVKGLPAKLN</sequence>
<dbReference type="SMR" id="A0AAJ6N6A7"/>
<dbReference type="CDD" id="cd19491">
    <property type="entry name" value="XRCC3"/>
    <property type="match status" value="1"/>
</dbReference>
<keyword evidence="5" id="KW-0067">ATP-binding</keyword>
<dbReference type="GO" id="GO:0005657">
    <property type="term" value="C:replication fork"/>
    <property type="evidence" value="ECO:0007669"/>
    <property type="project" value="TreeGrafter"/>
</dbReference>
<dbReference type="Gene3D" id="3.40.50.300">
    <property type="entry name" value="P-loop containing nucleotide triphosphate hydrolases"/>
    <property type="match status" value="1"/>
</dbReference>
<feature type="binding site" evidence="12">
    <location>
        <position position="327"/>
    </location>
    <ligand>
        <name>ADP</name>
        <dbReference type="ChEBI" id="CHEBI:456216"/>
        <label>2</label>
    </ligand>
</feature>
<evidence type="ECO:0000313" key="11">
    <source>
        <dbReference type="PDB" id="8GJA"/>
    </source>
</evidence>
<dbReference type="GO" id="GO:0045003">
    <property type="term" value="P:double-strand break repair via synthesis-dependent strand annealing"/>
    <property type="evidence" value="ECO:0007669"/>
    <property type="project" value="TreeGrafter"/>
</dbReference>
<dbReference type="PROSITE" id="PS50162">
    <property type="entry name" value="RECA_2"/>
    <property type="match status" value="1"/>
</dbReference>
<feature type="binding site" evidence="12">
    <location>
        <position position="109"/>
    </location>
    <ligand>
        <name>ADP</name>
        <dbReference type="ChEBI" id="CHEBI:456216"/>
        <label>1</label>
    </ligand>
</feature>
<evidence type="ECO:0000256" key="9">
    <source>
        <dbReference type="ARBA" id="ARBA00023242"/>
    </source>
</evidence>
<dbReference type="Pfam" id="PF08423">
    <property type="entry name" value="Rad51"/>
    <property type="match status" value="1"/>
</dbReference>
<name>A0AAJ6N6A7_9ANNE</name>
<feature type="binding site" evidence="12">
    <location>
        <position position="300"/>
    </location>
    <ligand>
        <name>ADP</name>
        <dbReference type="ChEBI" id="CHEBI:456216"/>
        <label>1</label>
    </ligand>
</feature>
<evidence type="ECO:0000256" key="6">
    <source>
        <dbReference type="ARBA" id="ARBA00023125"/>
    </source>
</evidence>
<accession>A0AAJ6N6A7</accession>
<dbReference type="GO" id="GO:0000722">
    <property type="term" value="P:telomere maintenance via recombination"/>
    <property type="evidence" value="ECO:0007669"/>
    <property type="project" value="TreeGrafter"/>
</dbReference>
<evidence type="ECO:0000256" key="8">
    <source>
        <dbReference type="ARBA" id="ARBA00023204"/>
    </source>
</evidence>
<keyword evidence="9" id="KW-0539">Nucleus</keyword>
<proteinExistence type="evidence at protein level"/>
<feature type="domain" description="RecA family profile 1" evidence="10">
    <location>
        <begin position="76"/>
        <end position="254"/>
    </location>
</feature>
<evidence type="ECO:0000256" key="7">
    <source>
        <dbReference type="ARBA" id="ARBA00023172"/>
    </source>
</evidence>
<dbReference type="GO" id="GO:0071140">
    <property type="term" value="P:resolution of mitotic recombination intermediates"/>
    <property type="evidence" value="ECO:0007669"/>
    <property type="project" value="TreeGrafter"/>
</dbReference>
<dbReference type="GO" id="GO:0000400">
    <property type="term" value="F:four-way junction DNA binding"/>
    <property type="evidence" value="ECO:0007669"/>
    <property type="project" value="TreeGrafter"/>
</dbReference>
<dbReference type="InterPro" id="IPR027417">
    <property type="entry name" value="P-loop_NTPase"/>
</dbReference>
<keyword evidence="8" id="KW-0234">DNA repair</keyword>
<comment type="similarity">
    <text evidence="2">Belongs to the RecA family. RAD51 subfamily.</text>
</comment>
<dbReference type="PIRSF" id="PIRSF005856">
    <property type="entry name" value="Rad51"/>
    <property type="match status" value="1"/>
</dbReference>
<feature type="binding site" evidence="12">
    <location>
        <position position="110"/>
    </location>
    <ligand>
        <name>ADP</name>
        <dbReference type="ChEBI" id="CHEBI:456216"/>
        <label>1</label>
    </ligand>
</feature>
<dbReference type="Pfam" id="PF26169">
    <property type="entry name" value="HHH_XRCC3_RpoA"/>
    <property type="match status" value="1"/>
</dbReference>
<dbReference type="PANTHER" id="PTHR46487:SF1">
    <property type="entry name" value="DNA REPAIR PROTEIN XRCC3"/>
    <property type="match status" value="1"/>
</dbReference>